<name>A0A6P4Y5I9_BRABE</name>
<dbReference type="RefSeq" id="XP_019624269.1">
    <property type="nucleotide sequence ID" value="XM_019768710.1"/>
</dbReference>
<evidence type="ECO:0000313" key="10">
    <source>
        <dbReference type="Proteomes" id="UP000515135"/>
    </source>
</evidence>
<keyword evidence="10" id="KW-1185">Reference proteome</keyword>
<feature type="transmembrane region" description="Helical" evidence="9">
    <location>
        <begin position="160"/>
        <end position="181"/>
    </location>
</feature>
<dbReference type="Pfam" id="PF06638">
    <property type="entry name" value="Strabismus"/>
    <property type="match status" value="1"/>
</dbReference>
<dbReference type="AlphaFoldDB" id="A0A6P4Y5I9"/>
<feature type="compositionally biased region" description="Polar residues" evidence="8">
    <location>
        <begin position="1"/>
        <end position="14"/>
    </location>
</feature>
<dbReference type="RefSeq" id="XP_019624270.1">
    <property type="nucleotide sequence ID" value="XM_019768711.1"/>
</dbReference>
<dbReference type="GeneID" id="109469946"/>
<accession>A0A6P4Y5I9</accession>
<comment type="subcellular location">
    <subcellularLocation>
        <location evidence="1">Cell membrane</location>
        <topology evidence="1">Multi-pass membrane protein</topology>
    </subcellularLocation>
</comment>
<evidence type="ECO:0000256" key="9">
    <source>
        <dbReference type="SAM" id="Phobius"/>
    </source>
</evidence>
<dbReference type="PANTHER" id="PTHR20886">
    <property type="entry name" value="VANG-LIKE PROTEIN"/>
    <property type="match status" value="1"/>
</dbReference>
<keyword evidence="2 7" id="KW-1003">Cell membrane</keyword>
<organism evidence="10 12">
    <name type="scientific">Branchiostoma belcheri</name>
    <name type="common">Amphioxus</name>
    <dbReference type="NCBI Taxonomy" id="7741"/>
    <lineage>
        <taxon>Eukaryota</taxon>
        <taxon>Metazoa</taxon>
        <taxon>Chordata</taxon>
        <taxon>Cephalochordata</taxon>
        <taxon>Leptocardii</taxon>
        <taxon>Amphioxiformes</taxon>
        <taxon>Branchiostomatidae</taxon>
        <taxon>Branchiostoma</taxon>
    </lineage>
</organism>
<feature type="transmembrane region" description="Helical" evidence="9">
    <location>
        <begin position="121"/>
        <end position="148"/>
    </location>
</feature>
<comment type="similarity">
    <text evidence="6 7">Belongs to the Vang family.</text>
</comment>
<evidence type="ECO:0000313" key="12">
    <source>
        <dbReference type="RefSeq" id="XP_019624270.1"/>
    </source>
</evidence>
<gene>
    <name evidence="11 12" type="primary">LOC109469946</name>
</gene>
<evidence type="ECO:0000256" key="6">
    <source>
        <dbReference type="ARBA" id="ARBA00025718"/>
    </source>
</evidence>
<evidence type="ECO:0000256" key="3">
    <source>
        <dbReference type="ARBA" id="ARBA00022692"/>
    </source>
</evidence>
<evidence type="ECO:0000256" key="8">
    <source>
        <dbReference type="SAM" id="MobiDB-lite"/>
    </source>
</evidence>
<reference evidence="11 12" key="1">
    <citation type="submission" date="2025-04" db="UniProtKB">
        <authorList>
            <consortium name="RefSeq"/>
        </authorList>
    </citation>
    <scope>IDENTIFICATION</scope>
    <source>
        <tissue evidence="11 12">Gonad</tissue>
    </source>
</reference>
<dbReference type="InterPro" id="IPR009539">
    <property type="entry name" value="VANGL"/>
</dbReference>
<evidence type="ECO:0000256" key="2">
    <source>
        <dbReference type="ARBA" id="ARBA00022475"/>
    </source>
</evidence>
<dbReference type="PIRSF" id="PIRSF007991">
    <property type="entry name" value="Strabismus"/>
    <property type="match status" value="1"/>
</dbReference>
<evidence type="ECO:0000256" key="4">
    <source>
        <dbReference type="ARBA" id="ARBA00022989"/>
    </source>
</evidence>
<evidence type="ECO:0000256" key="5">
    <source>
        <dbReference type="ARBA" id="ARBA00023136"/>
    </source>
</evidence>
<evidence type="ECO:0000313" key="11">
    <source>
        <dbReference type="RefSeq" id="XP_019624269.1"/>
    </source>
</evidence>
<proteinExistence type="inferred from homology"/>
<feature type="transmembrane region" description="Helical" evidence="9">
    <location>
        <begin position="233"/>
        <end position="253"/>
    </location>
</feature>
<keyword evidence="4 9" id="KW-1133">Transmembrane helix</keyword>
<dbReference type="OrthoDB" id="8887313at2759"/>
<evidence type="ECO:0000256" key="1">
    <source>
        <dbReference type="ARBA" id="ARBA00004651"/>
    </source>
</evidence>
<feature type="transmembrane region" description="Helical" evidence="9">
    <location>
        <begin position="193"/>
        <end position="213"/>
    </location>
</feature>
<feature type="compositionally biased region" description="Basic residues" evidence="8">
    <location>
        <begin position="16"/>
        <end position="36"/>
    </location>
</feature>
<protein>
    <recommendedName>
        <fullName evidence="7">Vang-like protein</fullName>
    </recommendedName>
</protein>
<feature type="compositionally biased region" description="Polar residues" evidence="8">
    <location>
        <begin position="50"/>
        <end position="59"/>
    </location>
</feature>
<sequence length="531" mass="61161">METESVRSGNSSYVSHRSHRSRDKHRDRERKRRSRDHNHSSSLLKADRSVTIQTPPHSTTGGGDGEDGEEVIEVQILPQDDNWGDNTTAITGTSEQTSMEDISRMAKDMEDSIGLGSIQHLGVVIATMLSLFAFLTPIAFVVLPLVLWKETLDPCNTVCHGLFISFAFKLLILLIGAWALFFRRPRVVMPRVFVFRSMIMALVFVYTLSYWLFYGVRVLDERPSNYQDIVQYAVSLVDALLFIHYLAVILIELRHLRPQFIVKVVRNTDGENRFYHVGQFSIQRAAVWLLEQYYRDFPPYNPALMHIPTRAPKQLTGFKFYDVDGNPGNASSGQTRAMIAAAGRRHESIHKERYYEEQEYERRVKKRRVRFVCATEEAFTHIKRLSEERGPAVPMDPHEAAQAIFPAFARPMQKYLRVTKQQPYHTMDSILKHLAFCIVHDCTPKAFLERYLTPGPSIQNESEIHKKQKWTLVSDLPLHNSLEPGMSFALREQSFSLLVTVMRIPTIKLKEDYQDPKSNKFVLRLQSETSV</sequence>
<keyword evidence="5 7" id="KW-0472">Membrane</keyword>
<dbReference type="GO" id="GO:0005886">
    <property type="term" value="C:plasma membrane"/>
    <property type="evidence" value="ECO:0007669"/>
    <property type="project" value="UniProtKB-SubCell"/>
</dbReference>
<dbReference type="KEGG" id="bbel:109469946"/>
<feature type="region of interest" description="Disordered" evidence="8">
    <location>
        <begin position="1"/>
        <end position="68"/>
    </location>
</feature>
<dbReference type="Proteomes" id="UP000515135">
    <property type="component" value="Unplaced"/>
</dbReference>
<keyword evidence="3 9" id="KW-0812">Transmembrane</keyword>
<evidence type="ECO:0000256" key="7">
    <source>
        <dbReference type="PIRNR" id="PIRNR007991"/>
    </source>
</evidence>